<dbReference type="AlphaFoldDB" id="A0A1F2P9Z8"/>
<reference evidence="4" key="1">
    <citation type="submission" date="2016-05" db="EMBL/GenBank/DDBJ databases">
        <title>Microbial consortia oxidize butane by reversing methanogenesis.</title>
        <authorList>
            <person name="Laso-Perez R."/>
            <person name="Richter M."/>
            <person name="Wegener G."/>
            <person name="Musat F."/>
        </authorList>
    </citation>
    <scope>NUCLEOTIDE SEQUENCE [LARGE SCALE GENOMIC DNA]</scope>
    <source>
        <strain evidence="4">BOX2</strain>
    </source>
</reference>
<dbReference type="PANTHER" id="PTHR42764:SF1">
    <property type="entry name" value="PHOSPHONATES UTILIZATION ATP-BINDING PROTEIN PHNK-RELATED"/>
    <property type="match status" value="1"/>
</dbReference>
<keyword evidence="5" id="KW-1185">Reference proteome</keyword>
<evidence type="ECO:0000313" key="4">
    <source>
        <dbReference type="EMBL" id="OFV67446.1"/>
    </source>
</evidence>
<dbReference type="GO" id="GO:0005524">
    <property type="term" value="F:ATP binding"/>
    <property type="evidence" value="ECO:0007669"/>
    <property type="project" value="UniProtKB-KW"/>
</dbReference>
<dbReference type="PATRIC" id="fig|1838285.3.peg.1385"/>
<dbReference type="PANTHER" id="PTHR42764">
    <property type="entry name" value="PHOSPHONATES UTILIZATION ATP-BINDING PROTEIN PHNK-RELATED"/>
    <property type="match status" value="1"/>
</dbReference>
<dbReference type="InterPro" id="IPR003439">
    <property type="entry name" value="ABC_transporter-like_ATP-bd"/>
</dbReference>
<dbReference type="SUPFAM" id="SSF52540">
    <property type="entry name" value="P-loop containing nucleoside triphosphate hydrolases"/>
    <property type="match status" value="2"/>
</dbReference>
<dbReference type="InterPro" id="IPR017871">
    <property type="entry name" value="ABC_transporter-like_CS"/>
</dbReference>
<keyword evidence="1" id="KW-0547">Nucleotide-binding</keyword>
<dbReference type="SMART" id="SM00382">
    <property type="entry name" value="AAA"/>
    <property type="match status" value="2"/>
</dbReference>
<feature type="domain" description="ABC transporter" evidence="3">
    <location>
        <begin position="284"/>
        <end position="533"/>
    </location>
</feature>
<sequence>MRVIDIENVTVELGGKTVVDGVTLGVDEEDVIGLVGESGCGKTALLHAAYGVEGYEPVSGDVIYHVKICTNERCNEAHIPSHEGGCRKCGSPVEAKDVNLWKPENESDALAVKNRTSIMLQRSFSLYSMRSTFENIVEALVTIRYPVELRRERAMELINLVGLAHRTTHIARDLSGGEKQRLVLIRQIAMEPIVLFLDEPSGTLDPITAEYIYGVLGKLVKETKVTVLLASHLPKFTGLAVQTLGLMEAGKILQVGEPAEIAERFMAKVPPKYESKVTIGDPIIEIRDLKKYYYTVDRGIIKAVDGVNITIRERSIHGLLGFSGSGKTTLVKIMMGDPSITGYDGTCRVRANGEWIDMHPSNRGGRGKALAMMSTSYQEYDMTAFKTVWQELRGVLPELSDEEAKERIYEVLRLLEFDDDHIAEMLDRDTDALSEGEKQRMLVGFALLTKPKIAYLDEPSGTLDPISMRKLANGVLRARDELGTTFVIITHDIDFAADVCDYMDTMELGKVIYSGNEPEKAIEAMRAASNVKLEQVVDKKTLEEWILKTSFKYMRKA</sequence>
<comment type="caution">
    <text evidence="4">The sequence shown here is derived from an EMBL/GenBank/DDBJ whole genome shotgun (WGS) entry which is preliminary data.</text>
</comment>
<dbReference type="Pfam" id="PF00005">
    <property type="entry name" value="ABC_tran"/>
    <property type="match status" value="2"/>
</dbReference>
<organism evidence="4 5">
    <name type="scientific">Candidatus Syntropharchaeum caldarium</name>
    <dbReference type="NCBI Taxonomy" id="1838285"/>
    <lineage>
        <taxon>Archaea</taxon>
        <taxon>Methanobacteriati</taxon>
        <taxon>Methanobacteriota</taxon>
        <taxon>Stenosarchaea group</taxon>
        <taxon>Methanomicrobia</taxon>
        <taxon>Methanosarcinales</taxon>
        <taxon>ANME-2 cluster</taxon>
        <taxon>Candidatus Syntropharchaeum</taxon>
    </lineage>
</organism>
<dbReference type="InterPro" id="IPR003593">
    <property type="entry name" value="AAA+_ATPase"/>
</dbReference>
<evidence type="ECO:0000313" key="5">
    <source>
        <dbReference type="Proteomes" id="UP000186940"/>
    </source>
</evidence>
<dbReference type="InterPro" id="IPR027417">
    <property type="entry name" value="P-loop_NTPase"/>
</dbReference>
<feature type="domain" description="ABC transporter" evidence="3">
    <location>
        <begin position="1"/>
        <end position="274"/>
    </location>
</feature>
<dbReference type="GO" id="GO:0019700">
    <property type="term" value="P:organic phosphonate catabolic process"/>
    <property type="evidence" value="ECO:0007669"/>
    <property type="project" value="TreeGrafter"/>
</dbReference>
<evidence type="ECO:0000256" key="1">
    <source>
        <dbReference type="ARBA" id="ARBA00022741"/>
    </source>
</evidence>
<evidence type="ECO:0000256" key="2">
    <source>
        <dbReference type="ARBA" id="ARBA00022840"/>
    </source>
</evidence>
<keyword evidence="2" id="KW-0067">ATP-binding</keyword>
<name>A0A1F2P9Z8_9EURY</name>
<dbReference type="EMBL" id="LYOS01000004">
    <property type="protein sequence ID" value="OFV67446.1"/>
    <property type="molecule type" value="Genomic_DNA"/>
</dbReference>
<dbReference type="STRING" id="1838285.SCAL_001364"/>
<dbReference type="PROSITE" id="PS50893">
    <property type="entry name" value="ABC_TRANSPORTER_2"/>
    <property type="match status" value="2"/>
</dbReference>
<proteinExistence type="predicted"/>
<dbReference type="Gene3D" id="3.40.50.300">
    <property type="entry name" value="P-loop containing nucleotide triphosphate hydrolases"/>
    <property type="match status" value="2"/>
</dbReference>
<dbReference type="Proteomes" id="UP000186940">
    <property type="component" value="Unassembled WGS sequence"/>
</dbReference>
<dbReference type="PROSITE" id="PS00211">
    <property type="entry name" value="ABC_TRANSPORTER_1"/>
    <property type="match status" value="1"/>
</dbReference>
<evidence type="ECO:0000259" key="3">
    <source>
        <dbReference type="PROSITE" id="PS50893"/>
    </source>
</evidence>
<dbReference type="GO" id="GO:0016887">
    <property type="term" value="F:ATP hydrolysis activity"/>
    <property type="evidence" value="ECO:0007669"/>
    <property type="project" value="InterPro"/>
</dbReference>
<accession>A0A1F2P9Z8</accession>
<protein>
    <submittedName>
        <fullName evidence="4">Methyl coenzyme M reductase system component A2</fullName>
    </submittedName>
</protein>
<gene>
    <name evidence="4" type="ORF">SCAL_001364</name>
</gene>